<reference evidence="3" key="1">
    <citation type="journal article" date="2017" name="bioRxiv">
        <title>Comparative analysis of the genomes of Stylophora pistillata and Acropora digitifera provides evidence for extensive differences between species of corals.</title>
        <authorList>
            <person name="Voolstra C.R."/>
            <person name="Li Y."/>
            <person name="Liew Y.J."/>
            <person name="Baumgarten S."/>
            <person name="Zoccola D."/>
            <person name="Flot J.-F."/>
            <person name="Tambutte S."/>
            <person name="Allemand D."/>
            <person name="Aranda M."/>
        </authorList>
    </citation>
    <scope>NUCLEOTIDE SEQUENCE [LARGE SCALE GENOMIC DNA]</scope>
</reference>
<keyword evidence="1" id="KW-0472">Membrane</keyword>
<evidence type="ECO:0000313" key="2">
    <source>
        <dbReference type="EMBL" id="PFX16601.1"/>
    </source>
</evidence>
<accession>A0A2B4RG62</accession>
<comment type="caution">
    <text evidence="2">The sequence shown here is derived from an EMBL/GenBank/DDBJ whole genome shotgun (WGS) entry which is preliminary data.</text>
</comment>
<protein>
    <submittedName>
        <fullName evidence="2">Uncharacterized protein</fullName>
    </submittedName>
</protein>
<feature type="transmembrane region" description="Helical" evidence="1">
    <location>
        <begin position="126"/>
        <end position="149"/>
    </location>
</feature>
<proteinExistence type="predicted"/>
<keyword evidence="3" id="KW-1185">Reference proteome</keyword>
<keyword evidence="1" id="KW-0812">Transmembrane</keyword>
<evidence type="ECO:0000256" key="1">
    <source>
        <dbReference type="SAM" id="Phobius"/>
    </source>
</evidence>
<dbReference type="EMBL" id="LSMT01000533">
    <property type="protein sequence ID" value="PFX16601.1"/>
    <property type="molecule type" value="Genomic_DNA"/>
</dbReference>
<dbReference type="AlphaFoldDB" id="A0A2B4RG62"/>
<gene>
    <name evidence="2" type="ORF">AWC38_SpisGene19112</name>
</gene>
<name>A0A2B4RG62_STYPI</name>
<sequence>MLKSKLSLQFWILYYRSFQKAVTCGSATEPMDTANIREIQTIYCYGLDLEIPLLFSLSPCSSSLKDKVVQCTREFSNLFKFNILSNTMCRVRAKAKVCVAMAWQVSCAPSDVVKALDDDEELSGGLIGFIVCIAVIVCIIGLITCYLKFRRCIEDLPDRAEVP</sequence>
<dbReference type="OrthoDB" id="5967384at2759"/>
<keyword evidence="1" id="KW-1133">Transmembrane helix</keyword>
<organism evidence="2 3">
    <name type="scientific">Stylophora pistillata</name>
    <name type="common">Smooth cauliflower coral</name>
    <dbReference type="NCBI Taxonomy" id="50429"/>
    <lineage>
        <taxon>Eukaryota</taxon>
        <taxon>Metazoa</taxon>
        <taxon>Cnidaria</taxon>
        <taxon>Anthozoa</taxon>
        <taxon>Hexacorallia</taxon>
        <taxon>Scleractinia</taxon>
        <taxon>Astrocoeniina</taxon>
        <taxon>Pocilloporidae</taxon>
        <taxon>Stylophora</taxon>
    </lineage>
</organism>
<evidence type="ECO:0000313" key="3">
    <source>
        <dbReference type="Proteomes" id="UP000225706"/>
    </source>
</evidence>
<dbReference type="Proteomes" id="UP000225706">
    <property type="component" value="Unassembled WGS sequence"/>
</dbReference>